<dbReference type="PANTHER" id="PTHR18968">
    <property type="entry name" value="THIAMINE PYROPHOSPHATE ENZYMES"/>
    <property type="match status" value="1"/>
</dbReference>
<organism evidence="7 8">
    <name type="scientific">Serinibacter salmoneus</name>
    <dbReference type="NCBI Taxonomy" id="556530"/>
    <lineage>
        <taxon>Bacteria</taxon>
        <taxon>Bacillati</taxon>
        <taxon>Actinomycetota</taxon>
        <taxon>Actinomycetes</taxon>
        <taxon>Micrococcales</taxon>
        <taxon>Beutenbergiaceae</taxon>
        <taxon>Serinibacter</taxon>
    </lineage>
</organism>
<dbReference type="PANTHER" id="PTHR18968:SF13">
    <property type="entry name" value="ACETOLACTATE SYNTHASE CATALYTIC SUBUNIT, MITOCHONDRIAL"/>
    <property type="match status" value="1"/>
</dbReference>
<dbReference type="InterPro" id="IPR012001">
    <property type="entry name" value="Thiamin_PyroP_enz_TPP-bd_dom"/>
</dbReference>
<dbReference type="Pfam" id="PF00205">
    <property type="entry name" value="TPP_enzyme_M"/>
    <property type="match status" value="1"/>
</dbReference>
<dbReference type="InterPro" id="IPR012000">
    <property type="entry name" value="Thiamin_PyroP_enz_cen_dom"/>
</dbReference>
<dbReference type="GO" id="GO:0003984">
    <property type="term" value="F:acetolactate synthase activity"/>
    <property type="evidence" value="ECO:0007669"/>
    <property type="project" value="TreeGrafter"/>
</dbReference>
<dbReference type="GO" id="GO:0000287">
    <property type="term" value="F:magnesium ion binding"/>
    <property type="evidence" value="ECO:0007669"/>
    <property type="project" value="InterPro"/>
</dbReference>
<proteinExistence type="inferred from homology"/>
<feature type="domain" description="Thiamine pyrophosphate enzyme TPP-binding" evidence="5">
    <location>
        <begin position="380"/>
        <end position="527"/>
    </location>
</feature>
<dbReference type="GO" id="GO:0050660">
    <property type="term" value="F:flavin adenine dinucleotide binding"/>
    <property type="evidence" value="ECO:0007669"/>
    <property type="project" value="TreeGrafter"/>
</dbReference>
<comment type="caution">
    <text evidence="7">The sequence shown here is derived from an EMBL/GenBank/DDBJ whole genome shotgun (WGS) entry which is preliminary data.</text>
</comment>
<accession>A0A2A9D251</accession>
<evidence type="ECO:0000313" key="7">
    <source>
        <dbReference type="EMBL" id="PFG20406.1"/>
    </source>
</evidence>
<evidence type="ECO:0000313" key="8">
    <source>
        <dbReference type="Proteomes" id="UP000224915"/>
    </source>
</evidence>
<name>A0A2A9D251_9MICO</name>
<dbReference type="AlphaFoldDB" id="A0A2A9D251"/>
<evidence type="ECO:0000256" key="3">
    <source>
        <dbReference type="RuleBase" id="RU362132"/>
    </source>
</evidence>
<dbReference type="EMBL" id="PDJD01000001">
    <property type="protein sequence ID" value="PFG20406.1"/>
    <property type="molecule type" value="Genomic_DNA"/>
</dbReference>
<dbReference type="InterPro" id="IPR045229">
    <property type="entry name" value="TPP_enz"/>
</dbReference>
<dbReference type="InterPro" id="IPR011766">
    <property type="entry name" value="TPP_enzyme_TPP-bd"/>
</dbReference>
<gene>
    <name evidence="7" type="ORF">ATL40_2004</name>
</gene>
<dbReference type="SUPFAM" id="SSF52518">
    <property type="entry name" value="Thiamin diphosphate-binding fold (THDP-binding)"/>
    <property type="match status" value="2"/>
</dbReference>
<reference evidence="7 8" key="1">
    <citation type="submission" date="2017-10" db="EMBL/GenBank/DDBJ databases">
        <title>Sequencing the genomes of 1000 actinobacteria strains.</title>
        <authorList>
            <person name="Klenk H.-P."/>
        </authorList>
    </citation>
    <scope>NUCLEOTIDE SEQUENCE [LARGE SCALE GENOMIC DNA]</scope>
    <source>
        <strain evidence="7 8">DSM 21801</strain>
    </source>
</reference>
<comment type="similarity">
    <text evidence="1 3">Belongs to the TPP enzyme family.</text>
</comment>
<dbReference type="GO" id="GO:0005948">
    <property type="term" value="C:acetolactate synthase complex"/>
    <property type="evidence" value="ECO:0007669"/>
    <property type="project" value="TreeGrafter"/>
</dbReference>
<evidence type="ECO:0000259" key="6">
    <source>
        <dbReference type="Pfam" id="PF02776"/>
    </source>
</evidence>
<keyword evidence="8" id="KW-1185">Reference proteome</keyword>
<feature type="domain" description="Thiamine pyrophosphate enzyme central" evidence="4">
    <location>
        <begin position="188"/>
        <end position="301"/>
    </location>
</feature>
<evidence type="ECO:0000259" key="5">
    <source>
        <dbReference type="Pfam" id="PF02775"/>
    </source>
</evidence>
<evidence type="ECO:0000256" key="1">
    <source>
        <dbReference type="ARBA" id="ARBA00007812"/>
    </source>
</evidence>
<dbReference type="RefSeq" id="WP_098469396.1">
    <property type="nucleotide sequence ID" value="NZ_PDJD01000001.1"/>
</dbReference>
<feature type="domain" description="Thiamine pyrophosphate enzyme N-terminal TPP-binding" evidence="6">
    <location>
        <begin position="3"/>
        <end position="103"/>
    </location>
</feature>
<dbReference type="CDD" id="cd07035">
    <property type="entry name" value="TPP_PYR_POX_like"/>
    <property type="match status" value="1"/>
</dbReference>
<sequence>MVTVSAHVATTLARHVDHMFGVMGNGNAYVLDALERTTDVLFIAVRHEAGGVVAADAYYRASGRLAAATATYGAGFTNTLTALAEAVQAHVPLVLVVGDEPTSGPRPWDVDQIGMAAAVGARTYTVGRTDAAATVVIAVEHALTYRVPTVLAVPYDVARLDAGVVPTVPEPRLPAPVAPAGVFAERMLEEIAEALAGAERPLLLAGRGAWLADAGRTLGEIADAVGAVTATTALGRGVFPRPEFDLGVTGGFGAPGAMDLVREADVAVVFGASLNQFTMRFGDLVAPGTRIYQIDTAQAATHPHVGGFVRADAGVAARRILAALGEPAPRAAPWRESVAIAPLRAQERGDDHAPEGALDPREVAARIGEMLPADRVVVSDGGHFIGWANMYWPVAAPDRMLMVGTAFQAIGLGWPSVPGAVLAKPTATVVLTTGDGGGLMALADLEPAVRVAGGRGLAVVWNDAAYSAEVHVYGRAGLAREPMLIPQVDFAALAAGVGAEGVVVRNLGDLERLRAWALQDPEQRPFLVLDCRVSGDVVAPYQHEIIRANTPAVADRE</sequence>
<evidence type="ECO:0000259" key="4">
    <source>
        <dbReference type="Pfam" id="PF00205"/>
    </source>
</evidence>
<keyword evidence="2 3" id="KW-0786">Thiamine pyrophosphate</keyword>
<dbReference type="GO" id="GO:0009097">
    <property type="term" value="P:isoleucine biosynthetic process"/>
    <property type="evidence" value="ECO:0007669"/>
    <property type="project" value="TreeGrafter"/>
</dbReference>
<protein>
    <submittedName>
        <fullName evidence="7">Thiamine pyrophosphate-dependent acetolactate synthase large subunit-like protein</fullName>
    </submittedName>
</protein>
<dbReference type="InterPro" id="IPR029035">
    <property type="entry name" value="DHS-like_NAD/FAD-binding_dom"/>
</dbReference>
<dbReference type="Proteomes" id="UP000224915">
    <property type="component" value="Unassembled WGS sequence"/>
</dbReference>
<dbReference type="SUPFAM" id="SSF52467">
    <property type="entry name" value="DHS-like NAD/FAD-binding domain"/>
    <property type="match status" value="1"/>
</dbReference>
<dbReference type="CDD" id="cd00568">
    <property type="entry name" value="TPP_enzymes"/>
    <property type="match status" value="1"/>
</dbReference>
<dbReference type="InterPro" id="IPR029061">
    <property type="entry name" value="THDP-binding"/>
</dbReference>
<dbReference type="Pfam" id="PF02776">
    <property type="entry name" value="TPP_enzyme_N"/>
    <property type="match status" value="1"/>
</dbReference>
<dbReference type="OrthoDB" id="3203527at2"/>
<dbReference type="GO" id="GO:0009099">
    <property type="term" value="P:L-valine biosynthetic process"/>
    <property type="evidence" value="ECO:0007669"/>
    <property type="project" value="TreeGrafter"/>
</dbReference>
<dbReference type="Pfam" id="PF02775">
    <property type="entry name" value="TPP_enzyme_C"/>
    <property type="match status" value="1"/>
</dbReference>
<dbReference type="Gene3D" id="3.40.50.1220">
    <property type="entry name" value="TPP-binding domain"/>
    <property type="match status" value="1"/>
</dbReference>
<evidence type="ECO:0000256" key="2">
    <source>
        <dbReference type="ARBA" id="ARBA00023052"/>
    </source>
</evidence>
<dbReference type="GO" id="GO:0030976">
    <property type="term" value="F:thiamine pyrophosphate binding"/>
    <property type="evidence" value="ECO:0007669"/>
    <property type="project" value="InterPro"/>
</dbReference>
<dbReference type="Gene3D" id="3.40.50.970">
    <property type="match status" value="2"/>
</dbReference>